<organism evidence="1 2">
    <name type="scientific">Ambispora leptoticha</name>
    <dbReference type="NCBI Taxonomy" id="144679"/>
    <lineage>
        <taxon>Eukaryota</taxon>
        <taxon>Fungi</taxon>
        <taxon>Fungi incertae sedis</taxon>
        <taxon>Mucoromycota</taxon>
        <taxon>Glomeromycotina</taxon>
        <taxon>Glomeromycetes</taxon>
        <taxon>Archaeosporales</taxon>
        <taxon>Ambisporaceae</taxon>
        <taxon>Ambispora</taxon>
    </lineage>
</organism>
<evidence type="ECO:0000313" key="1">
    <source>
        <dbReference type="EMBL" id="CAG8759991.1"/>
    </source>
</evidence>
<accession>A0A9N9J2Z7</accession>
<name>A0A9N9J2Z7_9GLOM</name>
<dbReference type="AlphaFoldDB" id="A0A9N9J2Z7"/>
<reference evidence="1" key="1">
    <citation type="submission" date="2021-06" db="EMBL/GenBank/DDBJ databases">
        <authorList>
            <person name="Kallberg Y."/>
            <person name="Tangrot J."/>
            <person name="Rosling A."/>
        </authorList>
    </citation>
    <scope>NUCLEOTIDE SEQUENCE</scope>
    <source>
        <strain evidence="1">FL130A</strain>
    </source>
</reference>
<keyword evidence="2" id="KW-1185">Reference proteome</keyword>
<dbReference type="Proteomes" id="UP000789508">
    <property type="component" value="Unassembled WGS sequence"/>
</dbReference>
<sequence>MFNFLNLKKKKKTQAQRKAQLNQQIINNHKGKYLPTKQELNQPILNPNYEEAFKLFGDSIRTNN</sequence>
<proteinExistence type="predicted"/>
<evidence type="ECO:0000313" key="2">
    <source>
        <dbReference type="Proteomes" id="UP000789508"/>
    </source>
</evidence>
<protein>
    <submittedName>
        <fullName evidence="1">7223_t:CDS:1</fullName>
    </submittedName>
</protein>
<comment type="caution">
    <text evidence="1">The sequence shown here is derived from an EMBL/GenBank/DDBJ whole genome shotgun (WGS) entry which is preliminary data.</text>
</comment>
<feature type="non-terminal residue" evidence="1">
    <location>
        <position position="64"/>
    </location>
</feature>
<gene>
    <name evidence="1" type="ORF">ALEPTO_LOCUS13640</name>
</gene>
<dbReference type="EMBL" id="CAJVPS010045754">
    <property type="protein sequence ID" value="CAG8759991.1"/>
    <property type="molecule type" value="Genomic_DNA"/>
</dbReference>